<keyword evidence="13" id="KW-0393">Immunoglobulin domain</keyword>
<evidence type="ECO:0000256" key="14">
    <source>
        <dbReference type="PROSITE-ProRule" id="PRU00076"/>
    </source>
</evidence>
<comment type="subcellular location">
    <subcellularLocation>
        <location evidence="1">Cell membrane</location>
        <topology evidence="1">Single-pass type I membrane protein</topology>
    </subcellularLocation>
    <subcellularLocation>
        <location evidence="2">Secreted</location>
    </subcellularLocation>
</comment>
<keyword evidence="7 16" id="KW-0812">Transmembrane</keyword>
<dbReference type="AlphaFoldDB" id="A0A1A7XZF9"/>
<dbReference type="SMART" id="SM00181">
    <property type="entry name" value="EGF"/>
    <property type="match status" value="1"/>
</dbReference>
<reference evidence="18" key="2">
    <citation type="submission" date="2016-06" db="EMBL/GenBank/DDBJ databases">
        <title>The genome of a short-lived fish provides insights into sex chromosome evolution and the genetic control of aging.</title>
        <authorList>
            <person name="Reichwald K."/>
            <person name="Felder M."/>
            <person name="Petzold A."/>
            <person name="Koch P."/>
            <person name="Groth M."/>
            <person name="Platzer M."/>
        </authorList>
    </citation>
    <scope>NUCLEOTIDE SEQUENCE</scope>
    <source>
        <tissue evidence="18">Brain</tissue>
    </source>
</reference>
<dbReference type="GO" id="GO:0035556">
    <property type="term" value="P:intracellular signal transduction"/>
    <property type="evidence" value="ECO:0007669"/>
    <property type="project" value="TreeGrafter"/>
</dbReference>
<dbReference type="PROSITE" id="PS00022">
    <property type="entry name" value="EGF_1"/>
    <property type="match status" value="1"/>
</dbReference>
<dbReference type="GO" id="GO:0005886">
    <property type="term" value="C:plasma membrane"/>
    <property type="evidence" value="ECO:0007669"/>
    <property type="project" value="UniProtKB-SubCell"/>
</dbReference>
<dbReference type="GO" id="GO:0048513">
    <property type="term" value="P:animal organ development"/>
    <property type="evidence" value="ECO:0007669"/>
    <property type="project" value="TreeGrafter"/>
</dbReference>
<dbReference type="GO" id="GO:0030154">
    <property type="term" value="P:cell differentiation"/>
    <property type="evidence" value="ECO:0007669"/>
    <property type="project" value="TreeGrafter"/>
</dbReference>
<feature type="compositionally biased region" description="Acidic residues" evidence="15">
    <location>
        <begin position="34"/>
        <end position="46"/>
    </location>
</feature>
<keyword evidence="11 14" id="KW-1015">Disulfide bond</keyword>
<evidence type="ECO:0000256" key="9">
    <source>
        <dbReference type="ARBA" id="ARBA00023030"/>
    </source>
</evidence>
<feature type="compositionally biased region" description="Polar residues" evidence="15">
    <location>
        <begin position="355"/>
        <end position="371"/>
    </location>
</feature>
<dbReference type="GO" id="GO:0030296">
    <property type="term" value="F:protein tyrosine kinase activator activity"/>
    <property type="evidence" value="ECO:0007669"/>
    <property type="project" value="TreeGrafter"/>
</dbReference>
<dbReference type="EMBL" id="HADX01001176">
    <property type="protein sequence ID" value="SBP23408.1"/>
    <property type="molecule type" value="Transcribed_RNA"/>
</dbReference>
<keyword evidence="9" id="KW-0339">Growth factor</keyword>
<keyword evidence="8 16" id="KW-1133">Transmembrane helix</keyword>
<dbReference type="EMBL" id="HADW01011512">
    <property type="protein sequence ID" value="SBP12912.1"/>
    <property type="molecule type" value="Transcribed_RNA"/>
</dbReference>
<dbReference type="InterPro" id="IPR002154">
    <property type="entry name" value="Neuregulin_C"/>
</dbReference>
<evidence type="ECO:0000259" key="17">
    <source>
        <dbReference type="PROSITE" id="PS50026"/>
    </source>
</evidence>
<dbReference type="PANTHER" id="PTHR11100">
    <property type="entry name" value="HEREGULIN-NEUREGULIN FAMILY MEMBER"/>
    <property type="match status" value="1"/>
</dbReference>
<evidence type="ECO:0000256" key="12">
    <source>
        <dbReference type="ARBA" id="ARBA00023180"/>
    </source>
</evidence>
<dbReference type="InterPro" id="IPR000742">
    <property type="entry name" value="EGF"/>
</dbReference>
<dbReference type="Gene3D" id="2.10.25.10">
    <property type="entry name" value="Laminin"/>
    <property type="match status" value="1"/>
</dbReference>
<evidence type="ECO:0000313" key="18">
    <source>
        <dbReference type="EMBL" id="SBP23408.1"/>
    </source>
</evidence>
<evidence type="ECO:0000256" key="6">
    <source>
        <dbReference type="ARBA" id="ARBA00022536"/>
    </source>
</evidence>
<feature type="region of interest" description="Disordered" evidence="15">
    <location>
        <begin position="424"/>
        <end position="456"/>
    </location>
</feature>
<keyword evidence="12" id="KW-0325">Glycoprotein</keyword>
<gene>
    <name evidence="18" type="primary">NRG1</name>
</gene>
<dbReference type="GO" id="GO:0008083">
    <property type="term" value="F:growth factor activity"/>
    <property type="evidence" value="ECO:0007669"/>
    <property type="project" value="UniProtKB-KW"/>
</dbReference>
<dbReference type="GO" id="GO:0007399">
    <property type="term" value="P:nervous system development"/>
    <property type="evidence" value="ECO:0007669"/>
    <property type="project" value="InterPro"/>
</dbReference>
<keyword evidence="6 14" id="KW-0245">EGF-like domain</keyword>
<dbReference type="GO" id="GO:0005615">
    <property type="term" value="C:extracellular space"/>
    <property type="evidence" value="ECO:0007669"/>
    <property type="project" value="TreeGrafter"/>
</dbReference>
<keyword evidence="4" id="KW-1003">Cell membrane</keyword>
<dbReference type="InterPro" id="IPR040180">
    <property type="entry name" value="Neuregulin"/>
</dbReference>
<evidence type="ECO:0000256" key="4">
    <source>
        <dbReference type="ARBA" id="ARBA00022475"/>
    </source>
</evidence>
<evidence type="ECO:0000256" key="2">
    <source>
        <dbReference type="ARBA" id="ARBA00004613"/>
    </source>
</evidence>
<keyword evidence="10 16" id="KW-0472">Membrane</keyword>
<evidence type="ECO:0000256" key="1">
    <source>
        <dbReference type="ARBA" id="ARBA00004251"/>
    </source>
</evidence>
<feature type="transmembrane region" description="Helical" evidence="16">
    <location>
        <begin position="308"/>
        <end position="330"/>
    </location>
</feature>
<evidence type="ECO:0000256" key="16">
    <source>
        <dbReference type="SAM" id="Phobius"/>
    </source>
</evidence>
<evidence type="ECO:0000256" key="3">
    <source>
        <dbReference type="ARBA" id="ARBA00008216"/>
    </source>
</evidence>
<name>A0A1A7XZF9_9TELE</name>
<feature type="domain" description="EGF-like" evidence="17">
    <location>
        <begin position="246"/>
        <end position="290"/>
    </location>
</feature>
<dbReference type="PROSITE" id="PS50026">
    <property type="entry name" value="EGF_3"/>
    <property type="match status" value="1"/>
</dbReference>
<accession>A0A1A7XZF9</accession>
<dbReference type="Pfam" id="PF02158">
    <property type="entry name" value="Neuregulin"/>
    <property type="match status" value="1"/>
</dbReference>
<keyword evidence="5" id="KW-0964">Secreted</keyword>
<dbReference type="SUPFAM" id="SSF57196">
    <property type="entry name" value="EGF/Laminin"/>
    <property type="match status" value="1"/>
</dbReference>
<dbReference type="FunFam" id="2.10.25.10:FF:000073">
    <property type="entry name" value="Pro-neuregulin-1, membrane-bound isoform A"/>
    <property type="match status" value="1"/>
</dbReference>
<protein>
    <submittedName>
        <fullName evidence="18">Neuregulin 1</fullName>
    </submittedName>
</protein>
<feature type="region of interest" description="Disordered" evidence="15">
    <location>
        <begin position="1"/>
        <end position="64"/>
    </location>
</feature>
<feature type="compositionally biased region" description="Low complexity" evidence="15">
    <location>
        <begin position="8"/>
        <end position="21"/>
    </location>
</feature>
<feature type="disulfide bond" evidence="14">
    <location>
        <begin position="280"/>
        <end position="289"/>
    </location>
</feature>
<evidence type="ECO:0000256" key="10">
    <source>
        <dbReference type="ARBA" id="ARBA00023136"/>
    </source>
</evidence>
<comment type="similarity">
    <text evidence="3">Belongs to the neuregulin family.</text>
</comment>
<reference evidence="18" key="1">
    <citation type="submission" date="2016-05" db="EMBL/GenBank/DDBJ databases">
        <authorList>
            <person name="Lavstsen T."/>
            <person name="Jespersen J.S."/>
        </authorList>
    </citation>
    <scope>NUCLEOTIDE SEQUENCE</scope>
    <source>
        <tissue evidence="18">Brain</tissue>
    </source>
</reference>
<evidence type="ECO:0000256" key="11">
    <source>
        <dbReference type="ARBA" id="ARBA00023157"/>
    </source>
</evidence>
<organism evidence="18">
    <name type="scientific">Iconisemion striatum</name>
    <dbReference type="NCBI Taxonomy" id="60296"/>
    <lineage>
        <taxon>Eukaryota</taxon>
        <taxon>Metazoa</taxon>
        <taxon>Chordata</taxon>
        <taxon>Craniata</taxon>
        <taxon>Vertebrata</taxon>
        <taxon>Euteleostomi</taxon>
        <taxon>Actinopterygii</taxon>
        <taxon>Neopterygii</taxon>
        <taxon>Teleostei</taxon>
        <taxon>Neoteleostei</taxon>
        <taxon>Acanthomorphata</taxon>
        <taxon>Ovalentaria</taxon>
        <taxon>Atherinomorphae</taxon>
        <taxon>Cyprinodontiformes</taxon>
        <taxon>Nothobranchiidae</taxon>
        <taxon>Iconisemion</taxon>
    </lineage>
</organism>
<evidence type="ECO:0000256" key="15">
    <source>
        <dbReference type="SAM" id="MobiDB-lite"/>
    </source>
</evidence>
<evidence type="ECO:0000256" key="5">
    <source>
        <dbReference type="ARBA" id="ARBA00022525"/>
    </source>
</evidence>
<feature type="compositionally biased region" description="Basic residues" evidence="15">
    <location>
        <begin position="339"/>
        <end position="353"/>
    </location>
</feature>
<evidence type="ECO:0000256" key="7">
    <source>
        <dbReference type="ARBA" id="ARBA00022692"/>
    </source>
</evidence>
<feature type="region of interest" description="Disordered" evidence="15">
    <location>
        <begin position="339"/>
        <end position="371"/>
    </location>
</feature>
<sequence length="627" mass="67522">MTEGVEDSSAGPAPSPGTVSPTGPPDAGLVPEEKPEETEAAGESGDEDVKGLSEEGGGDGDEEHEGALENVALPATCCVCIEMGQINQCLRSEKICILPILACLLSLALCTAGLKWVFVDKIFEYEPPTHLDPKPIGQDPFVISINPTLGITVSIPHSAPSSVSLTTTIAITSGHPEGFLNEKSTTGQFVAQSPRVTYPSVTLKYNNERSTAPRQSPHPQTTQEINNIIQTISTTSTSTTSRTSSHIMRCSDSQKNFCVNGGECFTLEITPGSTKFLCRCPNEFTGDRCQNYVMASFYETEELFQKRILTISGICIALLVVGIMCVVAYCKTKKQRKKLHDRLRQSKKNKRKNNTSTGTGSNPKSSAVGHSTSNVPLQDLKFVSPCNGSMMQQATEETETTFPTSNYAAAANQPTTLTNISSQRFTSAMRSPTPLSPESKTVPTTPGSPLSETSAPLSSLAVSVPSVALSPSVEEERPLLLSKKKNPSHVSSRLDEQKRSFCHYNHVAHSLPPSPALTAKNVKYGVTGERDDTAVSQSVSALPERLNDQINYTSNSTTKVAACYVLHYKESSGDSMLFSETEDLQEGHPAFLNADSTTALWDMESSRTTPASSNIDLQVRYHNPVSV</sequence>
<comment type="caution">
    <text evidence="14">Lacks conserved residue(s) required for the propagation of feature annotation.</text>
</comment>
<evidence type="ECO:0000256" key="8">
    <source>
        <dbReference type="ARBA" id="ARBA00022989"/>
    </source>
</evidence>
<dbReference type="GO" id="GO:0045499">
    <property type="term" value="F:chemorepellent activity"/>
    <property type="evidence" value="ECO:0007669"/>
    <property type="project" value="TreeGrafter"/>
</dbReference>
<evidence type="ECO:0000256" key="13">
    <source>
        <dbReference type="ARBA" id="ARBA00023319"/>
    </source>
</evidence>
<dbReference type="PANTHER" id="PTHR11100:SF7">
    <property type="entry name" value="PRO-NEUREGULIN-1, MEMBRANE-BOUND ISOFORM"/>
    <property type="match status" value="1"/>
</dbReference>
<feature type="compositionally biased region" description="Polar residues" evidence="15">
    <location>
        <begin position="436"/>
        <end position="453"/>
    </location>
</feature>
<proteinExistence type="inferred from homology"/>